<dbReference type="Pfam" id="PF07859">
    <property type="entry name" value="Abhydrolase_3"/>
    <property type="match status" value="1"/>
</dbReference>
<keyword evidence="4" id="KW-0812">Transmembrane</keyword>
<evidence type="ECO:0000259" key="5">
    <source>
        <dbReference type="Pfam" id="PF07859"/>
    </source>
</evidence>
<gene>
    <name evidence="6" type="ORF">POSPLADRAFT_1152451</name>
</gene>
<dbReference type="SUPFAM" id="SSF53474">
    <property type="entry name" value="alpha/beta-Hydrolases"/>
    <property type="match status" value="1"/>
</dbReference>
<comment type="similarity">
    <text evidence="1">Belongs to the 'GDXG' lipolytic enzyme family.</text>
</comment>
<dbReference type="PANTHER" id="PTHR48081:SF8">
    <property type="entry name" value="ALPHA_BETA HYDROLASE FOLD-3 DOMAIN-CONTAINING PROTEIN-RELATED"/>
    <property type="match status" value="1"/>
</dbReference>
<dbReference type="GO" id="GO:0016787">
    <property type="term" value="F:hydrolase activity"/>
    <property type="evidence" value="ECO:0007669"/>
    <property type="project" value="UniProtKB-KW"/>
</dbReference>
<evidence type="ECO:0000256" key="2">
    <source>
        <dbReference type="ARBA" id="ARBA00022801"/>
    </source>
</evidence>
<dbReference type="InterPro" id="IPR033140">
    <property type="entry name" value="Lipase_GDXG_put_SER_AS"/>
</dbReference>
<dbReference type="PANTHER" id="PTHR48081">
    <property type="entry name" value="AB HYDROLASE SUPERFAMILY PROTEIN C4A8.06C"/>
    <property type="match status" value="1"/>
</dbReference>
<keyword evidence="4" id="KW-1133">Transmembrane helix</keyword>
<dbReference type="GeneID" id="36331604"/>
<dbReference type="Gene3D" id="3.40.50.1820">
    <property type="entry name" value="alpha/beta hydrolase"/>
    <property type="match status" value="1"/>
</dbReference>
<evidence type="ECO:0000256" key="1">
    <source>
        <dbReference type="ARBA" id="ARBA00010515"/>
    </source>
</evidence>
<dbReference type="Proteomes" id="UP000194127">
    <property type="component" value="Unassembled WGS sequence"/>
</dbReference>
<keyword evidence="4" id="KW-0472">Membrane</keyword>
<dbReference type="InterPro" id="IPR029058">
    <property type="entry name" value="AB_hydrolase_fold"/>
</dbReference>
<evidence type="ECO:0000256" key="3">
    <source>
        <dbReference type="PROSITE-ProRule" id="PRU10038"/>
    </source>
</evidence>
<evidence type="ECO:0000313" key="6">
    <source>
        <dbReference type="EMBL" id="OSX58485.1"/>
    </source>
</evidence>
<dbReference type="STRING" id="670580.A0A1X6MQ22"/>
<dbReference type="AlphaFoldDB" id="A0A1X6MQ22"/>
<dbReference type="InterPro" id="IPR013094">
    <property type="entry name" value="AB_hydrolase_3"/>
</dbReference>
<name>A0A1X6MQ22_9APHY</name>
<dbReference type="PROSITE" id="PS01174">
    <property type="entry name" value="LIPASE_GDXG_SER"/>
    <property type="match status" value="1"/>
</dbReference>
<feature type="active site" evidence="3">
    <location>
        <position position="118"/>
    </location>
</feature>
<organism evidence="6 7">
    <name type="scientific">Postia placenta MAD-698-R-SB12</name>
    <dbReference type="NCBI Taxonomy" id="670580"/>
    <lineage>
        <taxon>Eukaryota</taxon>
        <taxon>Fungi</taxon>
        <taxon>Dikarya</taxon>
        <taxon>Basidiomycota</taxon>
        <taxon>Agaricomycotina</taxon>
        <taxon>Agaricomycetes</taxon>
        <taxon>Polyporales</taxon>
        <taxon>Adustoporiaceae</taxon>
        <taxon>Rhodonia</taxon>
    </lineage>
</organism>
<dbReference type="OrthoDB" id="2152029at2759"/>
<dbReference type="RefSeq" id="XP_024335279.1">
    <property type="nucleotide sequence ID" value="XM_024486655.1"/>
</dbReference>
<feature type="transmembrane region" description="Helical" evidence="4">
    <location>
        <begin position="12"/>
        <end position="37"/>
    </location>
</feature>
<reference evidence="6 7" key="1">
    <citation type="submission" date="2017-04" db="EMBL/GenBank/DDBJ databases">
        <title>Genome Sequence of the Model Brown-Rot Fungus Postia placenta SB12.</title>
        <authorList>
            <consortium name="DOE Joint Genome Institute"/>
            <person name="Gaskell J."/>
            <person name="Kersten P."/>
            <person name="Larrondo L.F."/>
            <person name="Canessa P."/>
            <person name="Martinez D."/>
            <person name="Hibbett D."/>
            <person name="Schmoll M."/>
            <person name="Kubicek C.P."/>
            <person name="Martinez A.T."/>
            <person name="Yadav J."/>
            <person name="Master E."/>
            <person name="Magnuson J.K."/>
            <person name="James T."/>
            <person name="Yaver D."/>
            <person name="Berka R."/>
            <person name="Labutti K."/>
            <person name="Lipzen A."/>
            <person name="Aerts A."/>
            <person name="Barry K."/>
            <person name="Henrissat B."/>
            <person name="Blanchette R."/>
            <person name="Grigoriev I."/>
            <person name="Cullen D."/>
        </authorList>
    </citation>
    <scope>NUCLEOTIDE SEQUENCE [LARGE SCALE GENOMIC DNA]</scope>
    <source>
        <strain evidence="6 7">MAD-698-R-SB12</strain>
    </source>
</reference>
<keyword evidence="7" id="KW-1185">Reference proteome</keyword>
<evidence type="ECO:0000256" key="4">
    <source>
        <dbReference type="SAM" id="Phobius"/>
    </source>
</evidence>
<keyword evidence="2" id="KW-0378">Hydrolase</keyword>
<evidence type="ECO:0000313" key="7">
    <source>
        <dbReference type="Proteomes" id="UP000194127"/>
    </source>
</evidence>
<protein>
    <recommendedName>
        <fullName evidence="5">Alpha/beta hydrolase fold-3 domain-containing protein</fullName>
    </recommendedName>
</protein>
<dbReference type="InterPro" id="IPR050300">
    <property type="entry name" value="GDXG_lipolytic_enzyme"/>
</dbReference>
<feature type="domain" description="Alpha/beta hydrolase fold-3" evidence="5">
    <location>
        <begin position="87"/>
        <end position="264"/>
    </location>
</feature>
<proteinExistence type="inferred from homology"/>
<dbReference type="EMBL" id="KZ110604">
    <property type="protein sequence ID" value="OSX58485.1"/>
    <property type="molecule type" value="Genomic_DNA"/>
</dbReference>
<sequence length="288" mass="31868">MRYFAFSSQPFRALYMAGSVISFLFVRFPFWTVAYLIPRLRPRRSWSVGRSLAMLVWQTGGYWVGPRLGTVPAGKQACAGEKVVYHIHTAIIDAIAGYHSLVREVGFEPQNIVLSGDSAGGNIAFGLALYLARSKLPGLPPPGRLLLISPAVDWGNTHVTPNSSMRRNARSDFIQPVFLSGYTARALVGKLPLETAARSVWISPGSLDLDVAPGSFASLPPTCIFVGDAEVALDQVRTLRDRIRADNGEDAVKYMEWTDVTHVAICMFWHEPERTMALREIAEWLDDT</sequence>
<accession>A0A1X6MQ22</accession>